<gene>
    <name evidence="2" type="ORF">OW729_13130</name>
</gene>
<proteinExistence type="predicted"/>
<dbReference type="Gene3D" id="3.40.50.150">
    <property type="entry name" value="Vaccinia Virus protein VP39"/>
    <property type="match status" value="1"/>
</dbReference>
<dbReference type="Proteomes" id="UP001144612">
    <property type="component" value="Unassembled WGS sequence"/>
</dbReference>
<dbReference type="PANTHER" id="PTHR41786">
    <property type="entry name" value="MOTILITY ACCESSORY FACTOR MAF"/>
    <property type="match status" value="1"/>
</dbReference>
<dbReference type="RefSeq" id="WP_268061987.1">
    <property type="nucleotide sequence ID" value="NZ_JAPQFJ010000014.1"/>
</dbReference>
<dbReference type="Pfam" id="PF01973">
    <property type="entry name" value="MptE-like"/>
    <property type="match status" value="1"/>
</dbReference>
<dbReference type="SUPFAM" id="SSF53335">
    <property type="entry name" value="S-adenosyl-L-methionine-dependent methyltransferases"/>
    <property type="match status" value="1"/>
</dbReference>
<dbReference type="EMBL" id="JAPQFJ010000014">
    <property type="protein sequence ID" value="MCY6959556.1"/>
    <property type="molecule type" value="Genomic_DNA"/>
</dbReference>
<reference evidence="2" key="1">
    <citation type="submission" date="2022-12" db="EMBL/GenBank/DDBJ databases">
        <title>Clostridium sp. nov., isolated from industrial wastewater.</title>
        <authorList>
            <person name="Jiayan W."/>
        </authorList>
    </citation>
    <scope>NUCLEOTIDE SEQUENCE</scope>
    <source>
        <strain evidence="2">ZC22-4</strain>
    </source>
</reference>
<feature type="domain" description="6-hydroxymethylpterin diphosphokinase MptE-like" evidence="1">
    <location>
        <begin position="168"/>
        <end position="327"/>
    </location>
</feature>
<evidence type="ECO:0000313" key="3">
    <source>
        <dbReference type="Proteomes" id="UP001144612"/>
    </source>
</evidence>
<protein>
    <submittedName>
        <fullName evidence="2">DUF115 domain-containing protein</fullName>
    </submittedName>
</protein>
<name>A0ABT4DEB8_9CLOT</name>
<sequence length="418" mass="48055">MTRIIKIIETKENVPTIQVNNKFIHSKYFPQKDAKTFIDNNAFIYKGKQHMLSYGIGFGYHAKELLRRVDKNCKVYIFDVDEEIFNIGNELNLFEDIKKDNRVELFIGYSKDFMDKFYEKLQLIDDMLVYNPSIEVLPKNMERFKVALKTFSISRTGMSSFRELAQQNYESNIKESSQSIKTFYEKNKFNDKPVIIVSSGPSLDYNVKYLSDFKGEVQIFAAGSALKTLINNEITPDMICIIDAHEIIANQVKGYENLDVPLCFLNTASREAVEIYKGPKYIFYNEPHEENIVIDTGKSVATAILDIAIKGGANPIIFIGQDLAFLNNRTHAKAYSKVHNLDITVPINKEYEKVQGVNGELLDTNITLLYFKTWIENKISEYPNINFINCSNGAKIKGTTYMELEEAYRLIKNNLVLK</sequence>
<dbReference type="InterPro" id="IPR029063">
    <property type="entry name" value="SAM-dependent_MTases_sf"/>
</dbReference>
<keyword evidence="3" id="KW-1185">Reference proteome</keyword>
<dbReference type="InterPro" id="IPR002826">
    <property type="entry name" value="MptE-like"/>
</dbReference>
<accession>A0ABT4DEB8</accession>
<evidence type="ECO:0000259" key="1">
    <source>
        <dbReference type="Pfam" id="PF01973"/>
    </source>
</evidence>
<comment type="caution">
    <text evidence="2">The sequence shown here is derived from an EMBL/GenBank/DDBJ whole genome shotgun (WGS) entry which is preliminary data.</text>
</comment>
<organism evidence="2 3">
    <name type="scientific">Clostridium brassicae</name>
    <dbReference type="NCBI Taxonomy" id="2999072"/>
    <lineage>
        <taxon>Bacteria</taxon>
        <taxon>Bacillati</taxon>
        <taxon>Bacillota</taxon>
        <taxon>Clostridia</taxon>
        <taxon>Eubacteriales</taxon>
        <taxon>Clostridiaceae</taxon>
        <taxon>Clostridium</taxon>
    </lineage>
</organism>
<evidence type="ECO:0000313" key="2">
    <source>
        <dbReference type="EMBL" id="MCY6959556.1"/>
    </source>
</evidence>
<dbReference type="PANTHER" id="PTHR41786:SF1">
    <property type="entry name" value="6-HYDROXYMETHYLPTERIN DIPHOSPHOKINASE MPTE-LIKE DOMAIN-CONTAINING PROTEIN"/>
    <property type="match status" value="1"/>
</dbReference>